<evidence type="ECO:0000313" key="3">
    <source>
        <dbReference type="Proteomes" id="UP000190037"/>
    </source>
</evidence>
<reference evidence="2 3" key="1">
    <citation type="submission" date="2017-03" db="EMBL/GenBank/DDBJ databases">
        <title>Draft genome sequence of Streptomyces scabrisporus NF3, endophyte isolated from Amphipterygium adstringens.</title>
        <authorList>
            <person name="Vazquez M."/>
            <person name="Ceapa C.D."/>
            <person name="Rodriguez Luna D."/>
            <person name="Sanchez Esquivel S."/>
        </authorList>
    </citation>
    <scope>NUCLEOTIDE SEQUENCE [LARGE SCALE GENOMIC DNA]</scope>
    <source>
        <strain evidence="2 3">NF3</strain>
    </source>
</reference>
<organism evidence="2 3">
    <name type="scientific">Embleya scabrispora</name>
    <dbReference type="NCBI Taxonomy" id="159449"/>
    <lineage>
        <taxon>Bacteria</taxon>
        <taxon>Bacillati</taxon>
        <taxon>Actinomycetota</taxon>
        <taxon>Actinomycetes</taxon>
        <taxon>Kitasatosporales</taxon>
        <taxon>Streptomycetaceae</taxon>
        <taxon>Embleya</taxon>
    </lineage>
</organism>
<sequence length="131" mass="14302">MVRARADRFSIALSSIRMVVTDRLIGYDGPGDNVVHDTQLIGISQALGQEEAVIEADAPTRSGAVLRCSFSHHVSSARGARSQVPLDELIGTTARLLYDLSSDEDEKLMSFLGDDDQQTISPWNQPPLFES</sequence>
<protein>
    <submittedName>
        <fullName evidence="2">Uncharacterized protein</fullName>
    </submittedName>
</protein>
<feature type="region of interest" description="Disordered" evidence="1">
    <location>
        <begin position="112"/>
        <end position="131"/>
    </location>
</feature>
<dbReference type="EMBL" id="MWQN01000001">
    <property type="protein sequence ID" value="OPC82198.1"/>
    <property type="molecule type" value="Genomic_DNA"/>
</dbReference>
<comment type="caution">
    <text evidence="2">The sequence shown here is derived from an EMBL/GenBank/DDBJ whole genome shotgun (WGS) entry which is preliminary data.</text>
</comment>
<accession>A0A1T3NZE9</accession>
<evidence type="ECO:0000313" key="2">
    <source>
        <dbReference type="EMBL" id="OPC82198.1"/>
    </source>
</evidence>
<gene>
    <name evidence="2" type="ORF">B4N89_15760</name>
</gene>
<name>A0A1T3NZE9_9ACTN</name>
<evidence type="ECO:0000256" key="1">
    <source>
        <dbReference type="SAM" id="MobiDB-lite"/>
    </source>
</evidence>
<keyword evidence="3" id="KW-1185">Reference proteome</keyword>
<dbReference type="Proteomes" id="UP000190037">
    <property type="component" value="Unassembled WGS sequence"/>
</dbReference>
<proteinExistence type="predicted"/>
<dbReference type="AlphaFoldDB" id="A0A1T3NZE9"/>